<dbReference type="SMART" id="SM00184">
    <property type="entry name" value="RING"/>
    <property type="match status" value="2"/>
</dbReference>
<dbReference type="AlphaFoldDB" id="A0A3B4Z467"/>
<reference evidence="7" key="1">
    <citation type="submission" date="2023-09" db="UniProtKB">
        <authorList>
            <consortium name="Ensembl"/>
        </authorList>
    </citation>
    <scope>IDENTIFICATION</scope>
</reference>
<feature type="domain" description="RING-type" evidence="6">
    <location>
        <begin position="283"/>
        <end position="345"/>
    </location>
</feature>
<dbReference type="PROSITE" id="PS50096">
    <property type="entry name" value="IQ"/>
    <property type="match status" value="1"/>
</dbReference>
<dbReference type="InterPro" id="IPR027370">
    <property type="entry name" value="Znf-RING_euk"/>
</dbReference>
<dbReference type="GO" id="GO:0008270">
    <property type="term" value="F:zinc ion binding"/>
    <property type="evidence" value="ECO:0007669"/>
    <property type="project" value="UniProtKB-KW"/>
</dbReference>
<dbReference type="SUPFAM" id="SSF57850">
    <property type="entry name" value="RING/U-box"/>
    <property type="match status" value="2"/>
</dbReference>
<dbReference type="InterPro" id="IPR013083">
    <property type="entry name" value="Znf_RING/FYVE/PHD"/>
</dbReference>
<evidence type="ECO:0000256" key="5">
    <source>
        <dbReference type="SAM" id="MobiDB-lite"/>
    </source>
</evidence>
<name>A0A3B4Z467_9TELE</name>
<evidence type="ECO:0000256" key="1">
    <source>
        <dbReference type="ARBA" id="ARBA00022723"/>
    </source>
</evidence>
<protein>
    <submittedName>
        <fullName evidence="7">Ring finger protein 32</fullName>
    </submittedName>
</protein>
<dbReference type="PANTHER" id="PTHR14991">
    <property type="entry name" value="RING FINGER PROTEIN 32"/>
    <property type="match status" value="1"/>
</dbReference>
<keyword evidence="3" id="KW-0862">Zinc</keyword>
<dbReference type="CDD" id="cd16677">
    <property type="entry name" value="RING-H2_RNF32_rpt1"/>
    <property type="match status" value="1"/>
</dbReference>
<keyword evidence="2 4" id="KW-0863">Zinc-finger</keyword>
<dbReference type="CDD" id="cd23767">
    <property type="entry name" value="IQCD"/>
    <property type="match status" value="1"/>
</dbReference>
<dbReference type="PROSITE" id="PS50089">
    <property type="entry name" value="ZF_RING_2"/>
    <property type="match status" value="2"/>
</dbReference>
<dbReference type="InterPro" id="IPR042862">
    <property type="entry name" value="RNF32"/>
</dbReference>
<organism evidence="7">
    <name type="scientific">Stegastes partitus</name>
    <name type="common">bicolor damselfish</name>
    <dbReference type="NCBI Taxonomy" id="144197"/>
    <lineage>
        <taxon>Eukaryota</taxon>
        <taxon>Metazoa</taxon>
        <taxon>Chordata</taxon>
        <taxon>Craniata</taxon>
        <taxon>Vertebrata</taxon>
        <taxon>Euteleostomi</taxon>
        <taxon>Actinopterygii</taxon>
        <taxon>Neopterygii</taxon>
        <taxon>Teleostei</taxon>
        <taxon>Neoteleostei</taxon>
        <taxon>Acanthomorphata</taxon>
        <taxon>Ovalentaria</taxon>
        <taxon>Pomacentridae</taxon>
        <taxon>Stegastes</taxon>
    </lineage>
</organism>
<dbReference type="Gene3D" id="3.30.40.10">
    <property type="entry name" value="Zinc/RING finger domain, C3HC4 (zinc finger)"/>
    <property type="match status" value="2"/>
</dbReference>
<evidence type="ECO:0000256" key="2">
    <source>
        <dbReference type="ARBA" id="ARBA00022771"/>
    </source>
</evidence>
<dbReference type="STRING" id="144197.ENSSPAP00000001444"/>
<accession>A0A3B4Z467</accession>
<proteinExistence type="predicted"/>
<evidence type="ECO:0000256" key="3">
    <source>
        <dbReference type="ARBA" id="ARBA00022833"/>
    </source>
</evidence>
<evidence type="ECO:0000313" key="7">
    <source>
        <dbReference type="Ensembl" id="ENSSPAP00000001444.1"/>
    </source>
</evidence>
<dbReference type="PANTHER" id="PTHR14991:SF0">
    <property type="entry name" value="RING FINGER PROTEIN 32"/>
    <property type="match status" value="1"/>
</dbReference>
<dbReference type="GeneTree" id="ENSGT00390000003759"/>
<dbReference type="Ensembl" id="ENSSPAT00000001469.1">
    <property type="protein sequence ID" value="ENSSPAP00000001444.1"/>
    <property type="gene ID" value="ENSSPAG00000001069.1"/>
</dbReference>
<dbReference type="InterPro" id="IPR001841">
    <property type="entry name" value="Znf_RING"/>
</dbReference>
<sequence>CVYGFPCKGDLGGIPDNKLVIASVAFQDHIMRSLLHPDFPPPDPFLRRIRKTSRDPQEKGPQRRDGQEEREYVLDPAPPSLTLAQRLGLVASPGQRLTEDEWARVKARSVQQEESAQPCAICREEFRLQPQVLLSCSHVFHRACLQAFERFSGRKCCPMCRRDQYETRVIHDAAHLFRHQCATRIQAYWRGYITWKWYRNIRKTTCPKDKNLRRKFFEARELNDSFVRYCHTDTEAFLSDIDRSLSSSRRVFQQLERKSVSEPQENDWDRIKRQVIQRGVWDCPICLTALCNPSIPTQSDRSNNQQRRHTVLLSCSHLFHNLCLEAFETFAAFTAAGRPTCPLCKDGILYGLNTLYCICDKVTDMVTHVGNYSALSSRVG</sequence>
<dbReference type="Pfam" id="PF13445">
    <property type="entry name" value="zf-RING_UBOX"/>
    <property type="match status" value="1"/>
</dbReference>
<feature type="domain" description="RING-type" evidence="6">
    <location>
        <begin position="119"/>
        <end position="161"/>
    </location>
</feature>
<evidence type="ECO:0000256" key="4">
    <source>
        <dbReference type="PROSITE-ProRule" id="PRU00175"/>
    </source>
</evidence>
<keyword evidence="1" id="KW-0479">Metal-binding</keyword>
<evidence type="ECO:0000259" key="6">
    <source>
        <dbReference type="PROSITE" id="PS50089"/>
    </source>
</evidence>
<feature type="region of interest" description="Disordered" evidence="5">
    <location>
        <begin position="41"/>
        <end position="72"/>
    </location>
</feature>
<feature type="compositionally biased region" description="Basic and acidic residues" evidence="5">
    <location>
        <begin position="52"/>
        <end position="72"/>
    </location>
</feature>